<accession>A0A7K1LB61</accession>
<dbReference type="Proteomes" id="UP000432015">
    <property type="component" value="Unassembled WGS sequence"/>
</dbReference>
<proteinExistence type="predicted"/>
<evidence type="ECO:0000313" key="2">
    <source>
        <dbReference type="Proteomes" id="UP000432015"/>
    </source>
</evidence>
<dbReference type="RefSeq" id="WP_156220655.1">
    <property type="nucleotide sequence ID" value="NZ_WOFH01000014.1"/>
</dbReference>
<reference evidence="1 2" key="1">
    <citation type="submission" date="2019-11" db="EMBL/GenBank/DDBJ databases">
        <authorList>
            <person name="Cao P."/>
        </authorList>
    </citation>
    <scope>NUCLEOTIDE SEQUENCE [LARGE SCALE GENOMIC DNA]</scope>
    <source>
        <strain evidence="1 2">NEAU-AAG5</strain>
    </source>
</reference>
<comment type="caution">
    <text evidence="1">The sequence shown here is derived from an EMBL/GenBank/DDBJ whole genome shotgun (WGS) entry which is preliminary data.</text>
</comment>
<organism evidence="1 2">
    <name type="scientific">Actinomadura litoris</name>
    <dbReference type="NCBI Taxonomy" id="2678616"/>
    <lineage>
        <taxon>Bacteria</taxon>
        <taxon>Bacillati</taxon>
        <taxon>Actinomycetota</taxon>
        <taxon>Actinomycetes</taxon>
        <taxon>Streptosporangiales</taxon>
        <taxon>Thermomonosporaceae</taxon>
        <taxon>Actinomadura</taxon>
    </lineage>
</organism>
<keyword evidence="2" id="KW-1185">Reference proteome</keyword>
<dbReference type="AlphaFoldDB" id="A0A7K1LB61"/>
<gene>
    <name evidence="1" type="ORF">GNZ18_33570</name>
</gene>
<dbReference type="EMBL" id="WOFH01000014">
    <property type="protein sequence ID" value="MUN41486.1"/>
    <property type="molecule type" value="Genomic_DNA"/>
</dbReference>
<sequence length="125" mass="13615">MTEYRPGEIVDILIKGVRIAEQDQHGCVTITAKDCFDGKHASWRVPPQAAVTRVASADWPPRAGDVWHDRNEAAWFAFTALNGPEILMIPGDSKRDPLTTPPPHVVLDAVGPMTLVYREGGSADA</sequence>
<name>A0A7K1LB61_9ACTN</name>
<protein>
    <submittedName>
        <fullName evidence="1">Uncharacterized protein</fullName>
    </submittedName>
</protein>
<evidence type="ECO:0000313" key="1">
    <source>
        <dbReference type="EMBL" id="MUN41486.1"/>
    </source>
</evidence>